<evidence type="ECO:0000256" key="1">
    <source>
        <dbReference type="ARBA" id="ARBA00004141"/>
    </source>
</evidence>
<dbReference type="PROSITE" id="PS00421">
    <property type="entry name" value="TM4_1"/>
    <property type="match status" value="1"/>
</dbReference>
<accession>A0A6F9DV35</accession>
<keyword evidence="5 6" id="KW-0472">Membrane</keyword>
<dbReference type="InterPro" id="IPR018499">
    <property type="entry name" value="Tetraspanin/Peripherin"/>
</dbReference>
<evidence type="ECO:0000256" key="3">
    <source>
        <dbReference type="ARBA" id="ARBA00022692"/>
    </source>
</evidence>
<evidence type="ECO:0000313" key="7">
    <source>
        <dbReference type="EMBL" id="CAB3267304.1"/>
    </source>
</evidence>
<keyword evidence="4 6" id="KW-1133">Transmembrane helix</keyword>
<dbReference type="PANTHER" id="PTHR19282:SF519">
    <property type="entry name" value="TETRASPANIN"/>
    <property type="match status" value="1"/>
</dbReference>
<dbReference type="InterPro" id="IPR000301">
    <property type="entry name" value="Tetraspanin_animals"/>
</dbReference>
<dbReference type="PIRSF" id="PIRSF002419">
    <property type="entry name" value="Tetraspanin"/>
    <property type="match status" value="1"/>
</dbReference>
<evidence type="ECO:0000256" key="4">
    <source>
        <dbReference type="ARBA" id="ARBA00022989"/>
    </source>
</evidence>
<dbReference type="Gene3D" id="1.10.1450.10">
    <property type="entry name" value="Tetraspanin"/>
    <property type="match status" value="1"/>
</dbReference>
<protein>
    <recommendedName>
        <fullName evidence="6">Tetraspanin</fullName>
    </recommendedName>
</protein>
<comment type="subcellular location">
    <subcellularLocation>
        <location evidence="1 6">Membrane</location>
        <topology evidence="1 6">Multi-pass membrane protein</topology>
    </subcellularLocation>
</comment>
<dbReference type="SUPFAM" id="SSF48652">
    <property type="entry name" value="Tetraspanin"/>
    <property type="match status" value="1"/>
</dbReference>
<dbReference type="EMBL" id="LR791442">
    <property type="protein sequence ID" value="CAB3267304.1"/>
    <property type="molecule type" value="mRNA"/>
</dbReference>
<sequence>MEGCGMKCLKYTMFIFNFIFFLAGGALLGLGIWAAVDSANFMQIVSTNSAIFDAVYVIIAVGAALLIISFLGCCGAIQENKCLLGTFFGIVLIIFIVEIVGGILVFVFYPKVTEQIVQSINQFDDTANPKNDITVAWDTTQTLFQCCGFNSPGDWRLNTAWTKQPNYTLPMSCCKRDLISITGNFTDLVGCKNETVGSFNNIGCEATLKTAYWIVGGVCLGVLAVELLALIFTCCLYRSVDK</sequence>
<organism evidence="7">
    <name type="scientific">Phallusia mammillata</name>
    <dbReference type="NCBI Taxonomy" id="59560"/>
    <lineage>
        <taxon>Eukaryota</taxon>
        <taxon>Metazoa</taxon>
        <taxon>Chordata</taxon>
        <taxon>Tunicata</taxon>
        <taxon>Ascidiacea</taxon>
        <taxon>Phlebobranchia</taxon>
        <taxon>Ascidiidae</taxon>
        <taxon>Phallusia</taxon>
    </lineage>
</organism>
<evidence type="ECO:0000256" key="5">
    <source>
        <dbReference type="ARBA" id="ARBA00023136"/>
    </source>
</evidence>
<dbReference type="AlphaFoldDB" id="A0A6F9DV35"/>
<name>A0A6F9DV35_9ASCI</name>
<dbReference type="PANTHER" id="PTHR19282">
    <property type="entry name" value="TETRASPANIN"/>
    <property type="match status" value="1"/>
</dbReference>
<dbReference type="CDD" id="cd03156">
    <property type="entry name" value="uroplakin_I_like_LEL"/>
    <property type="match status" value="1"/>
</dbReference>
<dbReference type="PRINTS" id="PR00259">
    <property type="entry name" value="TMFOUR"/>
</dbReference>
<dbReference type="InterPro" id="IPR008952">
    <property type="entry name" value="Tetraspanin_EC2_sf"/>
</dbReference>
<dbReference type="Pfam" id="PF00335">
    <property type="entry name" value="Tetraspanin"/>
    <property type="match status" value="1"/>
</dbReference>
<evidence type="ECO:0000256" key="2">
    <source>
        <dbReference type="ARBA" id="ARBA00006840"/>
    </source>
</evidence>
<dbReference type="GO" id="GO:0005886">
    <property type="term" value="C:plasma membrane"/>
    <property type="evidence" value="ECO:0007669"/>
    <property type="project" value="TreeGrafter"/>
</dbReference>
<feature type="transmembrane region" description="Helical" evidence="6">
    <location>
        <begin position="54"/>
        <end position="77"/>
    </location>
</feature>
<evidence type="ECO:0000256" key="6">
    <source>
        <dbReference type="RuleBase" id="RU361218"/>
    </source>
</evidence>
<reference evidence="7" key="1">
    <citation type="submission" date="2020-04" db="EMBL/GenBank/DDBJ databases">
        <authorList>
            <person name="Neveu A P."/>
        </authorList>
    </citation>
    <scope>NUCLEOTIDE SEQUENCE</scope>
    <source>
        <tissue evidence="7">Whole embryo</tissue>
    </source>
</reference>
<feature type="transmembrane region" description="Helical" evidence="6">
    <location>
        <begin position="211"/>
        <end position="237"/>
    </location>
</feature>
<gene>
    <name evidence="7" type="primary">Tspan18-003</name>
</gene>
<feature type="transmembrane region" description="Helical" evidence="6">
    <location>
        <begin position="84"/>
        <end position="109"/>
    </location>
</feature>
<comment type="similarity">
    <text evidence="2 6">Belongs to the tetraspanin (TM4SF) family.</text>
</comment>
<keyword evidence="3 6" id="KW-0812">Transmembrane</keyword>
<dbReference type="InterPro" id="IPR018503">
    <property type="entry name" value="Tetraspanin_CS"/>
</dbReference>
<feature type="transmembrane region" description="Helical" evidence="6">
    <location>
        <begin position="12"/>
        <end position="34"/>
    </location>
</feature>
<proteinExistence type="evidence at transcript level"/>